<organism evidence="1 2">
    <name type="scientific">Racocetra persica</name>
    <dbReference type="NCBI Taxonomy" id="160502"/>
    <lineage>
        <taxon>Eukaryota</taxon>
        <taxon>Fungi</taxon>
        <taxon>Fungi incertae sedis</taxon>
        <taxon>Mucoromycota</taxon>
        <taxon>Glomeromycotina</taxon>
        <taxon>Glomeromycetes</taxon>
        <taxon>Diversisporales</taxon>
        <taxon>Gigasporaceae</taxon>
        <taxon>Racocetra</taxon>
    </lineage>
</organism>
<reference evidence="1" key="1">
    <citation type="submission" date="2021-06" db="EMBL/GenBank/DDBJ databases">
        <authorList>
            <person name="Kallberg Y."/>
            <person name="Tangrot J."/>
            <person name="Rosling A."/>
        </authorList>
    </citation>
    <scope>NUCLEOTIDE SEQUENCE</scope>
    <source>
        <strain evidence="1">MA461A</strain>
    </source>
</reference>
<evidence type="ECO:0000313" key="1">
    <source>
        <dbReference type="EMBL" id="CAG8739220.1"/>
    </source>
</evidence>
<feature type="non-terminal residue" evidence="1">
    <location>
        <position position="127"/>
    </location>
</feature>
<accession>A0ACA9Q717</accession>
<name>A0ACA9Q717_9GLOM</name>
<sequence>KQLTVIENQQCVISVCAKASRQHMRKVTDWILGSAQDNQTLPAYLKVNDIVCQWCYNRIIIHSSVVMKEYAKAIYSVRSKCLNQLGQKCPPCLEFLKNGIQINIQESSSTGQVDEDDEPIVVNSINN</sequence>
<evidence type="ECO:0000313" key="2">
    <source>
        <dbReference type="Proteomes" id="UP000789920"/>
    </source>
</evidence>
<proteinExistence type="predicted"/>
<protein>
    <submittedName>
        <fullName evidence="1">32111_t:CDS:1</fullName>
    </submittedName>
</protein>
<keyword evidence="2" id="KW-1185">Reference proteome</keyword>
<dbReference type="EMBL" id="CAJVQC010028313">
    <property type="protein sequence ID" value="CAG8739220.1"/>
    <property type="molecule type" value="Genomic_DNA"/>
</dbReference>
<feature type="non-terminal residue" evidence="1">
    <location>
        <position position="1"/>
    </location>
</feature>
<comment type="caution">
    <text evidence="1">The sequence shown here is derived from an EMBL/GenBank/DDBJ whole genome shotgun (WGS) entry which is preliminary data.</text>
</comment>
<dbReference type="Proteomes" id="UP000789920">
    <property type="component" value="Unassembled WGS sequence"/>
</dbReference>
<gene>
    <name evidence="1" type="ORF">RPERSI_LOCUS12980</name>
</gene>